<comment type="caution">
    <text evidence="3">The sequence shown here is derived from an EMBL/GenBank/DDBJ whole genome shotgun (WGS) entry which is preliminary data.</text>
</comment>
<evidence type="ECO:0000259" key="2">
    <source>
        <dbReference type="PROSITE" id="PS50181"/>
    </source>
</evidence>
<dbReference type="InterPro" id="IPR036047">
    <property type="entry name" value="F-box-like_dom_sf"/>
</dbReference>
<proteinExistence type="predicted"/>
<feature type="domain" description="F-box" evidence="2">
    <location>
        <begin position="85"/>
        <end position="134"/>
    </location>
</feature>
<feature type="region of interest" description="Disordered" evidence="1">
    <location>
        <begin position="1"/>
        <end position="85"/>
    </location>
</feature>
<sequence length="678" mass="78694">MAPQTRSRTSVSGVKTRASSARTRSSRKVEAPRSPKPIQKRKPTLKHKPKPKPKSIPEPTPESKSEPPRKRTRRLDSKGGQHAHKLGLKNMPVEVLIEIARYVHPLDLIMLSRVNKFFRELFVDKRSARIWQSAMHNLPTLPPCPDDVCEPQYAAMIFTKRCSLCGRYAPREMDSVLLVRLCARCRDRELVDTNRVTDSSLVISSRGLVPGRSHRWTTWCLYDEARAVKIKLDELTKAGDQEALATWKEQRRKLVGKRQRIAEPLRGWLRNREREQERERNMLKATRETEIKSRLVQLGWEEVDFRCSDEWRYKQWKSMVYNPKPLTEKIWNDILPHLLGHLEVNRNHRLEQERGYRLRSRRSYLDSWFNQIEDQLSPFARASRTVSMFSTHMILYQASPKLSQMREWTEYKALVENDVPDEQFLVDFEEKKALFKDFLANWQRGLEKQLIRLLPDDTHPPDFTLLPFNNMVLDTGENVQPINTLPEGVQSLLRADTIFSSTPGGETSYFYPHDFHIFKSPIEDVYYHSEASAISRALLNSIDSPDASYLSLRAMGDHFRCGRCPQAVSFGLNWQELVQHYLEKIRLSKRIVQAHAQSNEGFVYICAHDIDSEKVDRPFVRVGGKPTRGSLTSSYCVPCRKLGLSYRESQQYSQGIVDHIRDVHLIEAPEAGTHYVAH</sequence>
<dbReference type="Pfam" id="PF00646">
    <property type="entry name" value="F-box"/>
    <property type="match status" value="1"/>
</dbReference>
<protein>
    <recommendedName>
        <fullName evidence="2">F-box domain-containing protein</fullName>
    </recommendedName>
</protein>
<dbReference type="CDD" id="cd09917">
    <property type="entry name" value="F-box_SF"/>
    <property type="match status" value="1"/>
</dbReference>
<gene>
    <name evidence="3" type="ORF">RDB_LOCUS85983</name>
</gene>
<accession>A0A8H3DY81</accession>
<evidence type="ECO:0000256" key="1">
    <source>
        <dbReference type="SAM" id="MobiDB-lite"/>
    </source>
</evidence>
<feature type="compositionally biased region" description="Polar residues" evidence="1">
    <location>
        <begin position="1"/>
        <end position="13"/>
    </location>
</feature>
<evidence type="ECO:0000313" key="4">
    <source>
        <dbReference type="Proteomes" id="UP000663827"/>
    </source>
</evidence>
<dbReference type="SUPFAM" id="SSF81383">
    <property type="entry name" value="F-box domain"/>
    <property type="match status" value="1"/>
</dbReference>
<organism evidence="3 4">
    <name type="scientific">Rhizoctonia solani</name>
    <dbReference type="NCBI Taxonomy" id="456999"/>
    <lineage>
        <taxon>Eukaryota</taxon>
        <taxon>Fungi</taxon>
        <taxon>Dikarya</taxon>
        <taxon>Basidiomycota</taxon>
        <taxon>Agaricomycotina</taxon>
        <taxon>Agaricomycetes</taxon>
        <taxon>Cantharellales</taxon>
        <taxon>Ceratobasidiaceae</taxon>
        <taxon>Rhizoctonia</taxon>
    </lineage>
</organism>
<dbReference type="Proteomes" id="UP000663827">
    <property type="component" value="Unassembled WGS sequence"/>
</dbReference>
<feature type="compositionally biased region" description="Basic and acidic residues" evidence="1">
    <location>
        <begin position="61"/>
        <end position="79"/>
    </location>
</feature>
<reference evidence="3" key="1">
    <citation type="submission" date="2021-01" db="EMBL/GenBank/DDBJ databases">
        <authorList>
            <person name="Kaushik A."/>
        </authorList>
    </citation>
    <scope>NUCLEOTIDE SEQUENCE</scope>
    <source>
        <strain evidence="3">AG5</strain>
    </source>
</reference>
<dbReference type="PROSITE" id="PS50181">
    <property type="entry name" value="FBOX"/>
    <property type="match status" value="1"/>
</dbReference>
<dbReference type="InterPro" id="IPR001810">
    <property type="entry name" value="F-box_dom"/>
</dbReference>
<dbReference type="AlphaFoldDB" id="A0A8H3DY81"/>
<evidence type="ECO:0000313" key="3">
    <source>
        <dbReference type="EMBL" id="CAE7148447.1"/>
    </source>
</evidence>
<dbReference type="EMBL" id="CAJNJQ010001758">
    <property type="protein sequence ID" value="CAE7148447.1"/>
    <property type="molecule type" value="Genomic_DNA"/>
</dbReference>
<name>A0A8H3DY81_9AGAM</name>
<feature type="compositionally biased region" description="Basic residues" evidence="1">
    <location>
        <begin position="38"/>
        <end position="53"/>
    </location>
</feature>